<dbReference type="KEGG" id="aym:YM304_03690"/>
<dbReference type="InterPro" id="IPR050204">
    <property type="entry name" value="AraC_XylS_family_regulators"/>
</dbReference>
<dbReference type="Proteomes" id="UP000011863">
    <property type="component" value="Chromosome"/>
</dbReference>
<feature type="domain" description="HTH araC/xylS-type" evidence="4">
    <location>
        <begin position="156"/>
        <end position="243"/>
    </location>
</feature>
<keyword evidence="3" id="KW-0804">Transcription</keyword>
<dbReference type="Gene3D" id="1.10.10.60">
    <property type="entry name" value="Homeodomain-like"/>
    <property type="match status" value="2"/>
</dbReference>
<dbReference type="InterPro" id="IPR046532">
    <property type="entry name" value="DUF6597"/>
</dbReference>
<dbReference type="InterPro" id="IPR018060">
    <property type="entry name" value="HTH_AraC"/>
</dbReference>
<gene>
    <name evidence="5" type="ORF">YM304_03690</name>
</gene>
<keyword evidence="6" id="KW-1185">Reference proteome</keyword>
<dbReference type="RefSeq" id="WP_015439931.1">
    <property type="nucleotide sequence ID" value="NC_020520.1"/>
</dbReference>
<reference evidence="5 6" key="1">
    <citation type="journal article" date="2013" name="Int. J. Syst. Evol. Microbiol.">
        <title>Ilumatobacter nonamiense sp. nov. and Ilumatobacter coccineum sp. nov., isolated from seashore sand.</title>
        <authorList>
            <person name="Matsumoto A."/>
            <person name="Kasai H."/>
            <person name="Matsuo Y."/>
            <person name="Shizuri Y."/>
            <person name="Ichikawa N."/>
            <person name="Fujita N."/>
            <person name="Omura S."/>
            <person name="Takahashi Y."/>
        </authorList>
    </citation>
    <scope>NUCLEOTIDE SEQUENCE [LARGE SCALE GENOMIC DNA]</scope>
    <source>
        <strain evidence="6">NBRC 103263 / KCTC 29153 / YM16-304</strain>
    </source>
</reference>
<dbReference type="PANTHER" id="PTHR46796">
    <property type="entry name" value="HTH-TYPE TRANSCRIPTIONAL ACTIVATOR RHAS-RELATED"/>
    <property type="match status" value="1"/>
</dbReference>
<proteinExistence type="predicted"/>
<dbReference type="GO" id="GO:0043565">
    <property type="term" value="F:sequence-specific DNA binding"/>
    <property type="evidence" value="ECO:0007669"/>
    <property type="project" value="InterPro"/>
</dbReference>
<dbReference type="AlphaFoldDB" id="A0A6C7E187"/>
<evidence type="ECO:0000259" key="4">
    <source>
        <dbReference type="PROSITE" id="PS01124"/>
    </source>
</evidence>
<dbReference type="SMART" id="SM00342">
    <property type="entry name" value="HTH_ARAC"/>
    <property type="match status" value="1"/>
</dbReference>
<protein>
    <submittedName>
        <fullName evidence="5">Putative AraC family transcriptional regulator</fullName>
    </submittedName>
</protein>
<evidence type="ECO:0000256" key="3">
    <source>
        <dbReference type="ARBA" id="ARBA00023163"/>
    </source>
</evidence>
<accession>A0A6C7E187</accession>
<evidence type="ECO:0000256" key="1">
    <source>
        <dbReference type="ARBA" id="ARBA00023015"/>
    </source>
</evidence>
<evidence type="ECO:0000256" key="2">
    <source>
        <dbReference type="ARBA" id="ARBA00023125"/>
    </source>
</evidence>
<keyword evidence="2" id="KW-0238">DNA-binding</keyword>
<name>A0A6C7E187_ILUCY</name>
<evidence type="ECO:0000313" key="6">
    <source>
        <dbReference type="Proteomes" id="UP000011863"/>
    </source>
</evidence>
<organism evidence="5 6">
    <name type="scientific">Ilumatobacter coccineus (strain NBRC 103263 / KCTC 29153 / YM16-304)</name>
    <dbReference type="NCBI Taxonomy" id="1313172"/>
    <lineage>
        <taxon>Bacteria</taxon>
        <taxon>Bacillati</taxon>
        <taxon>Actinomycetota</taxon>
        <taxon>Acidimicrobiia</taxon>
        <taxon>Acidimicrobiales</taxon>
        <taxon>Ilumatobacteraceae</taxon>
        <taxon>Ilumatobacter</taxon>
    </lineage>
</organism>
<keyword evidence="1" id="KW-0805">Transcription regulation</keyword>
<dbReference type="EMBL" id="AP012057">
    <property type="protein sequence ID" value="BAN00683.1"/>
    <property type="molecule type" value="Genomic_DNA"/>
</dbReference>
<dbReference type="OrthoDB" id="9815799at2"/>
<dbReference type="PROSITE" id="PS01124">
    <property type="entry name" value="HTH_ARAC_FAMILY_2"/>
    <property type="match status" value="1"/>
</dbReference>
<dbReference type="Pfam" id="PF20240">
    <property type="entry name" value="DUF6597"/>
    <property type="match status" value="1"/>
</dbReference>
<dbReference type="GO" id="GO:0003700">
    <property type="term" value="F:DNA-binding transcription factor activity"/>
    <property type="evidence" value="ECO:0007669"/>
    <property type="project" value="InterPro"/>
</dbReference>
<sequence length="246" mass="27510">MYDPVKDGVAKNVESVVYTEVRPPAELGELVHCFWEMRTLTDLDEDFTLHAVPDACVNLLFDQHDTRIAGVTQLQTTHTSLDLGRSFHFAGIQFFPGVWRGDPDASVDHYVGEPYEGDLPLVDVCVAAAEHDLDGKVAVFSDFVVTLREAGLVEPNPVTAAILDNLDQIYSVADMAEVAALSPRQLQRALKSTTGFTPHDLWKVLRVQHSFRNDYLLLFADQSHFTHSFRKLTGYTPGQFNKTFDV</sequence>
<evidence type="ECO:0000313" key="5">
    <source>
        <dbReference type="EMBL" id="BAN00683.1"/>
    </source>
</evidence>